<evidence type="ECO:0000259" key="8">
    <source>
        <dbReference type="Pfam" id="PF22837"/>
    </source>
</evidence>
<dbReference type="PRINTS" id="PR00507">
    <property type="entry name" value="N12N6MTFRASE"/>
</dbReference>
<dbReference type="GO" id="GO:0032259">
    <property type="term" value="P:methylation"/>
    <property type="evidence" value="ECO:0007669"/>
    <property type="project" value="UniProtKB-KW"/>
</dbReference>
<dbReference type="InterPro" id="IPR050953">
    <property type="entry name" value="N4_N6_ade-DNA_methylase"/>
</dbReference>
<evidence type="ECO:0000256" key="3">
    <source>
        <dbReference type="ARBA" id="ARBA00022603"/>
    </source>
</evidence>
<dbReference type="GO" id="GO:0008168">
    <property type="term" value="F:methyltransferase activity"/>
    <property type="evidence" value="ECO:0007669"/>
    <property type="project" value="UniProtKB-KW"/>
</dbReference>
<dbReference type="CDD" id="cd02440">
    <property type="entry name" value="AdoMet_MTases"/>
    <property type="match status" value="1"/>
</dbReference>
<dbReference type="InterPro" id="IPR002052">
    <property type="entry name" value="DNA_methylase_N6_adenine_CS"/>
</dbReference>
<dbReference type="PANTHER" id="PTHR33841:SF5">
    <property type="entry name" value="DNA METHYLASE (MODIFICATION METHYLASE) (METHYLTRANSFERASE)-RELATED"/>
    <property type="match status" value="1"/>
</dbReference>
<comment type="similarity">
    <text evidence="1">Belongs to the N(4)/N(6)-methyltransferase family.</text>
</comment>
<accession>A0ABW0LUU9</accession>
<dbReference type="RefSeq" id="WP_209748776.1">
    <property type="nucleotide sequence ID" value="NZ_JBHSMH010000012.1"/>
</dbReference>
<keyword evidence="4" id="KW-0808">Transferase</keyword>
<dbReference type="Pfam" id="PF07669">
    <property type="entry name" value="Eco57I"/>
    <property type="match status" value="1"/>
</dbReference>
<reference evidence="10" key="1">
    <citation type="journal article" date="2019" name="Int. J. Syst. Evol. Microbiol.">
        <title>The Global Catalogue of Microorganisms (GCM) 10K type strain sequencing project: providing services to taxonomists for standard genome sequencing and annotation.</title>
        <authorList>
            <consortium name="The Broad Institute Genomics Platform"/>
            <consortium name="The Broad Institute Genome Sequencing Center for Infectious Disease"/>
            <person name="Wu L."/>
            <person name="Ma J."/>
        </authorList>
    </citation>
    <scope>NUCLEOTIDE SEQUENCE [LARGE SCALE GENOMIC DNA]</scope>
    <source>
        <strain evidence="10">CCUG 57113</strain>
    </source>
</reference>
<name>A0ABW0LUU9_9BACL</name>
<gene>
    <name evidence="9" type="ORF">ACFPPD_07045</name>
</gene>
<evidence type="ECO:0000313" key="10">
    <source>
        <dbReference type="Proteomes" id="UP001596105"/>
    </source>
</evidence>
<dbReference type="InterPro" id="IPR011639">
    <property type="entry name" value="MethylTrfase_TaqI-like_dom"/>
</dbReference>
<proteinExistence type="inferred from homology"/>
<dbReference type="Proteomes" id="UP001596105">
    <property type="component" value="Unassembled WGS sequence"/>
</dbReference>
<evidence type="ECO:0000313" key="9">
    <source>
        <dbReference type="EMBL" id="MFC5468471.1"/>
    </source>
</evidence>
<dbReference type="SUPFAM" id="SSF53335">
    <property type="entry name" value="S-adenosyl-L-methionine-dependent methyltransferases"/>
    <property type="match status" value="1"/>
</dbReference>
<evidence type="ECO:0000256" key="1">
    <source>
        <dbReference type="ARBA" id="ARBA00006594"/>
    </source>
</evidence>
<protein>
    <recommendedName>
        <fullName evidence="2">site-specific DNA-methyltransferase (adenine-specific)</fullName>
        <ecNumber evidence="2">2.1.1.72</ecNumber>
    </recommendedName>
</protein>
<dbReference type="PROSITE" id="PS00092">
    <property type="entry name" value="N6_MTASE"/>
    <property type="match status" value="1"/>
</dbReference>
<evidence type="ECO:0000256" key="4">
    <source>
        <dbReference type="ARBA" id="ARBA00022679"/>
    </source>
</evidence>
<evidence type="ECO:0000256" key="2">
    <source>
        <dbReference type="ARBA" id="ARBA00011900"/>
    </source>
</evidence>
<feature type="domain" description="Type II methyltransferase M.Eco57I C-terminal" evidence="8">
    <location>
        <begin position="233"/>
        <end position="486"/>
    </location>
</feature>
<keyword evidence="3 9" id="KW-0489">Methyltransferase</keyword>
<dbReference type="Pfam" id="PF22837">
    <property type="entry name" value="M_Eco57I_C"/>
    <property type="match status" value="1"/>
</dbReference>
<comment type="caution">
    <text evidence="9">The sequence shown here is derived from an EMBL/GenBank/DDBJ whole genome shotgun (WGS) entry which is preliminary data.</text>
</comment>
<dbReference type="Gene3D" id="3.40.50.150">
    <property type="entry name" value="Vaccinia Virus protein VP39"/>
    <property type="match status" value="1"/>
</dbReference>
<dbReference type="InterPro" id="IPR029063">
    <property type="entry name" value="SAM-dependent_MTases_sf"/>
</dbReference>
<evidence type="ECO:0000256" key="6">
    <source>
        <dbReference type="ARBA" id="ARBA00047942"/>
    </source>
</evidence>
<keyword evidence="10" id="KW-1185">Reference proteome</keyword>
<dbReference type="EC" id="2.1.1.72" evidence="2"/>
<comment type="catalytic activity">
    <reaction evidence="6">
        <text>a 2'-deoxyadenosine in DNA + S-adenosyl-L-methionine = an N(6)-methyl-2'-deoxyadenosine in DNA + S-adenosyl-L-homocysteine + H(+)</text>
        <dbReference type="Rhea" id="RHEA:15197"/>
        <dbReference type="Rhea" id="RHEA-COMP:12418"/>
        <dbReference type="Rhea" id="RHEA-COMP:12419"/>
        <dbReference type="ChEBI" id="CHEBI:15378"/>
        <dbReference type="ChEBI" id="CHEBI:57856"/>
        <dbReference type="ChEBI" id="CHEBI:59789"/>
        <dbReference type="ChEBI" id="CHEBI:90615"/>
        <dbReference type="ChEBI" id="CHEBI:90616"/>
        <dbReference type="EC" id="2.1.1.72"/>
    </reaction>
</comment>
<keyword evidence="5" id="KW-0949">S-adenosyl-L-methionine</keyword>
<evidence type="ECO:0000256" key="5">
    <source>
        <dbReference type="ARBA" id="ARBA00022691"/>
    </source>
</evidence>
<organism evidence="9 10">
    <name type="scientific">Cohnella suwonensis</name>
    <dbReference type="NCBI Taxonomy" id="696072"/>
    <lineage>
        <taxon>Bacteria</taxon>
        <taxon>Bacillati</taxon>
        <taxon>Bacillota</taxon>
        <taxon>Bacilli</taxon>
        <taxon>Bacillales</taxon>
        <taxon>Paenibacillaceae</taxon>
        <taxon>Cohnella</taxon>
    </lineage>
</organism>
<dbReference type="InterPro" id="IPR054520">
    <property type="entry name" value="M_Eco57I_C"/>
</dbReference>
<feature type="domain" description="Type II methyltransferase M.TaqI-like" evidence="7">
    <location>
        <begin position="68"/>
        <end position="185"/>
    </location>
</feature>
<evidence type="ECO:0000259" key="7">
    <source>
        <dbReference type="Pfam" id="PF07669"/>
    </source>
</evidence>
<sequence>MQEKQTGSFYTPKLLVEYMSKYVMKRSIECILEPSFGDGRFLEALKGQKIDAVELDITKVEHAATTKSENVNLICANFVEYALSSEMKYDLVIGNPPYISKKAVSEQERELSLQLMNYWSLPDSIFQNLWVSFVLGSLKLLKDNGVIFFVLPFEFLQVHYAEKLRAVLEEKFNLIEITTFKESVFPDIEQDVCLVLMTNVPLKEPIVKYTTVKSISDFTPLEYSEIKRNKPLKKWSNAILNDDEIELLMNLSSRYIKVDQLGDSSPGIVTGANNFFILNKTEVDQLKGIDLVLPLIQKGSDLGGQLVLTSNDFNELDELNKKVWLLQLNDKNINNISLELGEYLQDGIDKKINKRYKCENRKNWYEVPIITSGDLMFFKRYNKIPKLVVNEASVNATDIAYNIRLHKQFDPYSVAFCFYNTLTFTLCEYFGRFYGGGVGELVPSEFKSLSIPYKNINRNSVKKLERMLKSKNSIESILKYVDNIVLNDLSKDELLVLNRIREKYLIRRLKITPPV</sequence>
<dbReference type="EMBL" id="JBHSMH010000012">
    <property type="protein sequence ID" value="MFC5468471.1"/>
    <property type="molecule type" value="Genomic_DNA"/>
</dbReference>
<dbReference type="PANTHER" id="PTHR33841">
    <property type="entry name" value="DNA METHYLTRANSFERASE YEEA-RELATED"/>
    <property type="match status" value="1"/>
</dbReference>